<organism evidence="1 2">
    <name type="scientific">Lactobacillus corticis</name>
    <dbReference type="NCBI Taxonomy" id="2201249"/>
    <lineage>
        <taxon>Bacteria</taxon>
        <taxon>Bacillati</taxon>
        <taxon>Bacillota</taxon>
        <taxon>Bacilli</taxon>
        <taxon>Lactobacillales</taxon>
        <taxon>Lactobacillaceae</taxon>
        <taxon>Lactobacillus</taxon>
    </lineage>
</organism>
<protein>
    <submittedName>
        <fullName evidence="1">Uncharacterized protein</fullName>
    </submittedName>
</protein>
<name>A0A916QJ37_9LACO</name>
<dbReference type="AlphaFoldDB" id="A0A916QJ37"/>
<proteinExistence type="predicted"/>
<sequence>MKRDQLKELGLDEDQIRAVMNINGEDINKAKTGNDEITKENESSNQCAHLEERIRIVIKRPFR</sequence>
<evidence type="ECO:0000313" key="2">
    <source>
        <dbReference type="Proteomes" id="UP000677218"/>
    </source>
</evidence>
<evidence type="ECO:0000313" key="1">
    <source>
        <dbReference type="EMBL" id="GFZ26622.1"/>
    </source>
</evidence>
<reference evidence="1" key="1">
    <citation type="submission" date="2020-08" db="EMBL/GenBank/DDBJ databases">
        <title>Taxonomic study for Lactobacillus species isolated from hardwood bark.</title>
        <authorList>
            <person name="Tohno M."/>
            <person name="Tanizawa Y."/>
        </authorList>
    </citation>
    <scope>NUCLEOTIDE SEQUENCE</scope>
    <source>
        <strain evidence="1">B40</strain>
    </source>
</reference>
<accession>A0A916QJ37</accession>
<dbReference type="Proteomes" id="UP000677218">
    <property type="component" value="Unassembled WGS sequence"/>
</dbReference>
<keyword evidence="2" id="KW-1185">Reference proteome</keyword>
<dbReference type="RefSeq" id="WP_212780324.1">
    <property type="nucleotide sequence ID" value="NZ_BMAY01000003.1"/>
</dbReference>
<gene>
    <name evidence="1" type="ORF">LCB40_05020</name>
</gene>
<comment type="caution">
    <text evidence="1">The sequence shown here is derived from an EMBL/GenBank/DDBJ whole genome shotgun (WGS) entry which is preliminary data.</text>
</comment>
<dbReference type="EMBL" id="BMAY01000003">
    <property type="protein sequence ID" value="GFZ26622.1"/>
    <property type="molecule type" value="Genomic_DNA"/>
</dbReference>